<sequence>MSTAHPHPPSKAQAHSHRDAVVPTPPKTRTLVFSHANGFPAGCYRVLFEHWRTAGWTVHALPRIGHDPRFPVTSNWPHLRDELLHFIEDEVRPDGPVVLAGHSLGGMVSLLAACKRPSLAAGLVMLDSPVVDGWRAHSVQMAKAARFIHRVSPGKVSRTRRHEWPSLEEVHQHFASKSKFARWDPRVLKDYIDSGFDRLEDGRIKLGFSRDIETRIYNTLPHNLPRVLRNHPPRCPVAFIAGTQSEELRQAGAAGSKALARDLFRWFEGTHLYPFERPDDTAALVLSLLDEMHLGPAAD</sequence>
<protein>
    <submittedName>
        <fullName evidence="1">Alpha/beta hydrolase</fullName>
    </submittedName>
</protein>
<dbReference type="GO" id="GO:0016787">
    <property type="term" value="F:hydrolase activity"/>
    <property type="evidence" value="ECO:0007669"/>
    <property type="project" value="UniProtKB-KW"/>
</dbReference>
<evidence type="ECO:0000313" key="1">
    <source>
        <dbReference type="EMBL" id="ALV07298.1"/>
    </source>
</evidence>
<keyword evidence="1" id="KW-0378">Hydrolase</keyword>
<name>A0A0U3LLJ4_9BURK</name>
<dbReference type="InterPro" id="IPR029058">
    <property type="entry name" value="AB_hydrolase_fold"/>
</dbReference>
<dbReference type="InterPro" id="IPR000073">
    <property type="entry name" value="AB_hydrolase_1"/>
</dbReference>
<evidence type="ECO:0000313" key="2">
    <source>
        <dbReference type="Proteomes" id="UP000060699"/>
    </source>
</evidence>
<dbReference type="InterPro" id="IPR050228">
    <property type="entry name" value="Carboxylesterase_BioH"/>
</dbReference>
<dbReference type="OrthoDB" id="5729753at2"/>
<dbReference type="Proteomes" id="UP000060699">
    <property type="component" value="Chromosome"/>
</dbReference>
<dbReference type="AlphaFoldDB" id="A0A0U3LLJ4"/>
<keyword evidence="2" id="KW-1185">Reference proteome</keyword>
<dbReference type="Gene3D" id="3.40.50.1820">
    <property type="entry name" value="alpha/beta hydrolase"/>
    <property type="match status" value="1"/>
</dbReference>
<dbReference type="PATRIC" id="fig|76731.3.peg.2899"/>
<dbReference type="SUPFAM" id="SSF53474">
    <property type="entry name" value="alpha/beta-Hydrolases"/>
    <property type="match status" value="1"/>
</dbReference>
<dbReference type="PANTHER" id="PTHR43194">
    <property type="entry name" value="HYDROLASE ALPHA/BETA FOLD FAMILY"/>
    <property type="match status" value="1"/>
</dbReference>
<gene>
    <name evidence="1" type="ORF">RD2015_2833</name>
</gene>
<organism evidence="1 2">
    <name type="scientific">Roseateles depolymerans</name>
    <dbReference type="NCBI Taxonomy" id="76731"/>
    <lineage>
        <taxon>Bacteria</taxon>
        <taxon>Pseudomonadati</taxon>
        <taxon>Pseudomonadota</taxon>
        <taxon>Betaproteobacteria</taxon>
        <taxon>Burkholderiales</taxon>
        <taxon>Sphaerotilaceae</taxon>
        <taxon>Roseateles</taxon>
    </lineage>
</organism>
<dbReference type="EMBL" id="CP013729">
    <property type="protein sequence ID" value="ALV07298.1"/>
    <property type="molecule type" value="Genomic_DNA"/>
</dbReference>
<proteinExistence type="predicted"/>
<dbReference type="KEGG" id="rdp:RD2015_2833"/>
<reference evidence="1 2" key="1">
    <citation type="submission" date="2015-12" db="EMBL/GenBank/DDBJ databases">
        <title>Complete genome of Roseateles depolymerans KCTC 42856.</title>
        <authorList>
            <person name="Kim K.M."/>
        </authorList>
    </citation>
    <scope>NUCLEOTIDE SEQUENCE [LARGE SCALE GENOMIC DNA]</scope>
    <source>
        <strain evidence="1 2">KCTC 42856</strain>
    </source>
</reference>
<dbReference type="STRING" id="76731.RD2015_2833"/>
<dbReference type="RefSeq" id="WP_083525645.1">
    <property type="nucleotide sequence ID" value="NZ_CP013729.1"/>
</dbReference>
<accession>A0A0U3LLJ4</accession>
<dbReference type="Pfam" id="PF12697">
    <property type="entry name" value="Abhydrolase_6"/>
    <property type="match status" value="1"/>
</dbReference>
<dbReference type="PANTHER" id="PTHR43194:SF2">
    <property type="entry name" value="PEROXISOMAL MEMBRANE PROTEIN LPX1"/>
    <property type="match status" value="1"/>
</dbReference>